<dbReference type="InterPro" id="IPR028976">
    <property type="entry name" value="CheC-like_sf"/>
</dbReference>
<feature type="domain" description="CheC-like protein" evidence="3">
    <location>
        <begin position="11"/>
        <end position="41"/>
    </location>
</feature>
<protein>
    <submittedName>
        <fullName evidence="4">Chemotaxis protein CheC</fullName>
    </submittedName>
</protein>
<accession>A0A1N7MWM3</accession>
<evidence type="ECO:0000313" key="5">
    <source>
        <dbReference type="Proteomes" id="UP000186156"/>
    </source>
</evidence>
<dbReference type="PANTHER" id="PTHR43693">
    <property type="entry name" value="PROTEIN PHOSPHATASE CHEZ"/>
    <property type="match status" value="1"/>
</dbReference>
<dbReference type="InterPro" id="IPR050992">
    <property type="entry name" value="CheZ_family_phosphatases"/>
</dbReference>
<proteinExistence type="predicted"/>
<keyword evidence="1" id="KW-0145">Chemotaxis</keyword>
<feature type="domain" description="CheC-like protein" evidence="3">
    <location>
        <begin position="109"/>
        <end position="136"/>
    </location>
</feature>
<dbReference type="Proteomes" id="UP000186156">
    <property type="component" value="Unassembled WGS sequence"/>
</dbReference>
<organism evidence="4 5">
    <name type="scientific">Alicyclobacillus vulcanalis</name>
    <dbReference type="NCBI Taxonomy" id="252246"/>
    <lineage>
        <taxon>Bacteria</taxon>
        <taxon>Bacillati</taxon>
        <taxon>Bacillota</taxon>
        <taxon>Bacilli</taxon>
        <taxon>Bacillales</taxon>
        <taxon>Alicyclobacillaceae</taxon>
        <taxon>Alicyclobacillus</taxon>
    </lineage>
</organism>
<keyword evidence="5" id="KW-1185">Reference proteome</keyword>
<keyword evidence="2" id="KW-0378">Hydrolase</keyword>
<evidence type="ECO:0000313" key="4">
    <source>
        <dbReference type="EMBL" id="SIS90279.1"/>
    </source>
</evidence>
<dbReference type="GO" id="GO:0006935">
    <property type="term" value="P:chemotaxis"/>
    <property type="evidence" value="ECO:0007669"/>
    <property type="project" value="UniProtKB-KW"/>
</dbReference>
<gene>
    <name evidence="4" type="ORF">SAMN05421799_106166</name>
</gene>
<dbReference type="SUPFAM" id="SSF103039">
    <property type="entry name" value="CheC-like"/>
    <property type="match status" value="1"/>
</dbReference>
<dbReference type="CDD" id="cd17909">
    <property type="entry name" value="CheC_ClassI"/>
    <property type="match status" value="1"/>
</dbReference>
<dbReference type="RefSeq" id="WP_076347133.1">
    <property type="nucleotide sequence ID" value="NZ_FTOO01000006.1"/>
</dbReference>
<dbReference type="EMBL" id="FTOO01000006">
    <property type="protein sequence ID" value="SIS90279.1"/>
    <property type="molecule type" value="Genomic_DNA"/>
</dbReference>
<evidence type="ECO:0000256" key="2">
    <source>
        <dbReference type="ARBA" id="ARBA00022801"/>
    </source>
</evidence>
<dbReference type="InterPro" id="IPR007597">
    <property type="entry name" value="CheC"/>
</dbReference>
<reference evidence="5" key="1">
    <citation type="submission" date="2017-01" db="EMBL/GenBank/DDBJ databases">
        <authorList>
            <person name="Varghese N."/>
            <person name="Submissions S."/>
        </authorList>
    </citation>
    <scope>NUCLEOTIDE SEQUENCE [LARGE SCALE GENOMIC DNA]</scope>
    <source>
        <strain evidence="5">DSM 16176</strain>
    </source>
</reference>
<name>A0A1N7MWM3_9BACL</name>
<dbReference type="Pfam" id="PF04509">
    <property type="entry name" value="CheC"/>
    <property type="match status" value="2"/>
</dbReference>
<dbReference type="STRING" id="252246.SAMN05421799_106166"/>
<dbReference type="AlphaFoldDB" id="A0A1N7MWM3"/>
<dbReference type="GO" id="GO:0016787">
    <property type="term" value="F:hydrolase activity"/>
    <property type="evidence" value="ECO:0007669"/>
    <property type="project" value="UniProtKB-KW"/>
</dbReference>
<dbReference type="PANTHER" id="PTHR43693:SF1">
    <property type="entry name" value="PROTEIN PHOSPHATASE CHEZ"/>
    <property type="match status" value="1"/>
</dbReference>
<dbReference type="OrthoDB" id="9812187at2"/>
<sequence length="206" mass="21638">MNPYELSGADLDALREFGNIGAGHAATALSVLLGGVVRMSVTDARLCRFAEVVDVVGGSDAMVVAVYIRIDGEIAGSMFVVLSLESADRLVNGLIPGRQPGEPYGELEYSALGEVGNILSGAYVAAISDLCGFRMAQSIPAVAIDMAAALLDIGLMFGSGEDNEVLLISTRLMHGGREVQAHFFLLPDFESAPKLFDTLRGQMPSG</sequence>
<evidence type="ECO:0000259" key="3">
    <source>
        <dbReference type="Pfam" id="PF04509"/>
    </source>
</evidence>
<evidence type="ECO:0000256" key="1">
    <source>
        <dbReference type="ARBA" id="ARBA00022500"/>
    </source>
</evidence>
<dbReference type="Gene3D" id="3.40.1550.10">
    <property type="entry name" value="CheC-like"/>
    <property type="match status" value="1"/>
</dbReference>